<dbReference type="InterPro" id="IPR002562">
    <property type="entry name" value="3'-5'_exonuclease_dom"/>
</dbReference>
<dbReference type="EMBL" id="KN847360">
    <property type="protein sequence ID" value="KIW36358.1"/>
    <property type="molecule type" value="Genomic_DNA"/>
</dbReference>
<gene>
    <name evidence="3" type="ORF">PV06_11355</name>
    <name evidence="2" type="ORF">PV06_11646</name>
</gene>
<dbReference type="RefSeq" id="XP_016256282.1">
    <property type="nucleotide sequence ID" value="XM_016413356.1"/>
</dbReference>
<dbReference type="GO" id="GO:0006139">
    <property type="term" value="P:nucleobase-containing compound metabolic process"/>
    <property type="evidence" value="ECO:0007669"/>
    <property type="project" value="InterPro"/>
</dbReference>
<dbReference type="HOGENOM" id="CLU_061834_0_0_1"/>
<dbReference type="Gene3D" id="3.30.420.10">
    <property type="entry name" value="Ribonuclease H-like superfamily/Ribonuclease H"/>
    <property type="match status" value="1"/>
</dbReference>
<dbReference type="InterPro" id="IPR036397">
    <property type="entry name" value="RNaseH_sf"/>
</dbReference>
<evidence type="ECO:0000313" key="3">
    <source>
        <dbReference type="EMBL" id="KIW36358.1"/>
    </source>
</evidence>
<proteinExistence type="predicted"/>
<evidence type="ECO:0000313" key="4">
    <source>
        <dbReference type="Proteomes" id="UP000053342"/>
    </source>
</evidence>
<dbReference type="VEuPathDB" id="FungiDB:PV06_11355"/>
<evidence type="ECO:0000259" key="1">
    <source>
        <dbReference type="Pfam" id="PF01612"/>
    </source>
</evidence>
<dbReference type="PANTHER" id="PTHR43040:SF1">
    <property type="entry name" value="RIBONUCLEASE D"/>
    <property type="match status" value="1"/>
</dbReference>
<dbReference type="InterPro" id="IPR012337">
    <property type="entry name" value="RNaseH-like_sf"/>
</dbReference>
<dbReference type="SUPFAM" id="SSF53098">
    <property type="entry name" value="Ribonuclease H-like"/>
    <property type="match status" value="1"/>
</dbReference>
<name>A0A0D2CZA0_9EURO</name>
<accession>A0A0D2CZA0</accession>
<keyword evidence="4" id="KW-1185">Reference proteome</keyword>
<feature type="domain" description="3'-5' exonuclease" evidence="1">
    <location>
        <begin position="17"/>
        <end position="189"/>
    </location>
</feature>
<dbReference type="RefSeq" id="XP_016256574.1">
    <property type="nucleotide sequence ID" value="XM_016413014.1"/>
</dbReference>
<dbReference type="GO" id="GO:0003676">
    <property type="term" value="F:nucleic acid binding"/>
    <property type="evidence" value="ECO:0007669"/>
    <property type="project" value="InterPro"/>
</dbReference>
<dbReference type="PANTHER" id="PTHR43040">
    <property type="entry name" value="RIBONUCLEASE D"/>
    <property type="match status" value="1"/>
</dbReference>
<dbReference type="GO" id="GO:0008408">
    <property type="term" value="F:3'-5' exonuclease activity"/>
    <property type="evidence" value="ECO:0007669"/>
    <property type="project" value="InterPro"/>
</dbReference>
<dbReference type="AlphaFoldDB" id="A0A0D2CZA0"/>
<sequence>MDLIRALVNEITHMDRKSLIFVDLEGINLSRHVSVAIMQVLVPPNPAVYLIDIHVLQKEAFTAATDDGETLGGILESDTYAKVFFDMRNDSDALYSHFDIRLQGVIDLQLIEFAARPKRGRFLKGLSKCITESRVLSIAQAKEWEKSKDSGVCLFAPERGGTYEVFLRRPLSVVLQRYCAGDVLKLPRLLQVYAARLPAHLVGQVSAEALCRVALSQSIDFNGKGKHMALGPNFTWQRTGHQTPVDFPMSLVCSPGLNERCRLGGTATALTLPLPDTTSVSAVERQPGQTADEVTEMTHQLQGVNIGADDCRSLGSASTQHYDNSNEDHASENDLSIASALERMMATADGIESISSLPFRTMAISPSDDDAAKDFTACSGDDCGWCGHCTY</sequence>
<organism evidence="3 4">
    <name type="scientific">Exophiala oligosperma</name>
    <dbReference type="NCBI Taxonomy" id="215243"/>
    <lineage>
        <taxon>Eukaryota</taxon>
        <taxon>Fungi</taxon>
        <taxon>Dikarya</taxon>
        <taxon>Ascomycota</taxon>
        <taxon>Pezizomycotina</taxon>
        <taxon>Eurotiomycetes</taxon>
        <taxon>Chaetothyriomycetidae</taxon>
        <taxon>Chaetothyriales</taxon>
        <taxon>Herpotrichiellaceae</taxon>
        <taxon>Exophiala</taxon>
    </lineage>
</organism>
<protein>
    <recommendedName>
        <fullName evidence="1">3'-5' exonuclease domain-containing protein</fullName>
    </recommendedName>
</protein>
<evidence type="ECO:0000313" key="2">
    <source>
        <dbReference type="EMBL" id="KIW36066.1"/>
    </source>
</evidence>
<dbReference type="GeneID" id="27363429"/>
<dbReference type="Pfam" id="PF01612">
    <property type="entry name" value="DNA_pol_A_exo1"/>
    <property type="match status" value="1"/>
</dbReference>
<dbReference type="Proteomes" id="UP000053342">
    <property type="component" value="Unassembled WGS sequence"/>
</dbReference>
<dbReference type="EMBL" id="KN847378">
    <property type="protein sequence ID" value="KIW36066.1"/>
    <property type="molecule type" value="Genomic_DNA"/>
</dbReference>
<reference evidence="3 4" key="1">
    <citation type="submission" date="2015-01" db="EMBL/GenBank/DDBJ databases">
        <title>The Genome Sequence of Exophiala oligosperma CBS72588.</title>
        <authorList>
            <consortium name="The Broad Institute Genomics Platform"/>
            <person name="Cuomo C."/>
            <person name="de Hoog S."/>
            <person name="Gorbushina A."/>
            <person name="Stielow B."/>
            <person name="Teixiera M."/>
            <person name="Abouelleil A."/>
            <person name="Chapman S.B."/>
            <person name="Priest M."/>
            <person name="Young S.K."/>
            <person name="Wortman J."/>
            <person name="Nusbaum C."/>
            <person name="Birren B."/>
        </authorList>
    </citation>
    <scope>NUCLEOTIDE SEQUENCE [LARGE SCALE GENOMIC DNA]</scope>
    <source>
        <strain evidence="3 4">CBS 72588</strain>
    </source>
</reference>
<dbReference type="VEuPathDB" id="FungiDB:PV06_11646"/>
<dbReference type="OrthoDB" id="4156109at2759"/>
<dbReference type="GeneID" id="27363720"/>